<keyword evidence="4" id="KW-0221">Differentiation</keyword>
<evidence type="ECO:0000313" key="10">
    <source>
        <dbReference type="Proteomes" id="UP000264820"/>
    </source>
</evidence>
<evidence type="ECO:0000259" key="8">
    <source>
        <dbReference type="PROSITE" id="PS51644"/>
    </source>
</evidence>
<dbReference type="PANTHER" id="PTHR22948">
    <property type="entry name" value="TUDOR DOMAIN CONTAINING PROTEIN"/>
    <property type="match status" value="1"/>
</dbReference>
<dbReference type="GO" id="GO:0007283">
    <property type="term" value="P:spermatogenesis"/>
    <property type="evidence" value="ECO:0007669"/>
    <property type="project" value="UniProtKB-KW"/>
</dbReference>
<evidence type="ECO:0000256" key="6">
    <source>
        <dbReference type="SAM" id="MobiDB-lite"/>
    </source>
</evidence>
<dbReference type="InterPro" id="IPR041966">
    <property type="entry name" value="LOTUS-like"/>
</dbReference>
<dbReference type="InterPro" id="IPR002999">
    <property type="entry name" value="Tudor"/>
</dbReference>
<dbReference type="Ensembl" id="ENSHCOT00000024808.1">
    <property type="protein sequence ID" value="ENSHCOP00000028051.1"/>
    <property type="gene ID" value="ENSHCOG00000020504.1"/>
</dbReference>
<evidence type="ECO:0000256" key="3">
    <source>
        <dbReference type="ARBA" id="ARBA00022737"/>
    </source>
</evidence>
<dbReference type="Gene3D" id="2.40.50.90">
    <property type="match status" value="3"/>
</dbReference>
<dbReference type="STRING" id="109280.ENSHCOP00000028051"/>
<sequence length="1142" mass="127176">MPRFIMVMSDSESIKKMLRSVLQSSKEGVNIQSLQFEYRSLCGENIPLRKLGFLNLEDYLRSIPSVVRLDYHNGELRCYAGVCSETAHIAQLVARQKSSKRSGCSQIVNCKMRRIASDPYMRWPVSSLRQPSGGGALRPANRFQPHGGYRSFSDSHDVKSRQAGQSFMLPVEHRQSAPQPVVKPPASTLLVLIWLGIPFTQSTLYDKTVVQRRLIQLLKKYCSGLWISKLPTVFSEMFKQQLPPQALNDLEKWTDVCMVSDFLVYPPLPSSSAPQSSLSEGPAKPSVNLSTICTLDSSQVSTSDPRVGSIETVANPALTLASQPTDYFTSLEVPQKLGNSLAVTPDVNLEQTAHPLAPMRKYPPKTNTPAITPPCHTPSEDLPPQKSTSSLNSCPYPPVKSCAAILPADVCQRLKELLSKYTNGLWVHALPKLFLDAYKAPFPELFMDKLSLLPDLCTVEYPIPHDGKKAIIYAPMRVKLEGTASTHSQNTRSDQLPSGLEVTGPVVPACLVHPSMQYPSVLVTDAKSSNIVTIRYVGEDYSTAQEAMEDAMLSLYEQSTTVQPLSELAVGQLVAVKGENGNDLTRAQYSAVVPHRLQTDVYYLDHGFAAEIPLENLLPLHHDFLSLPFQATNVRLAGLEAFSSHPAVLSCLEKVAVGKILLMEILGSSTHPNDLPEVLLYDTSQDDDININSVCLKELQDKTMNNPLTVNSIYQGVCVTNICAEGIVFCQLPSRGTTRLSKLLEETEAFLFSQMTSEYLVSKPFNGKMCLTCYKDKWCRAEITNLHGNRVIEVVLIDLGVMATVEVTELREIPPLFLQDFALIPPQAIKCRLVDVTVPEGDWSLEIVSWLKNAVLGVDDCKMKIVKLEEHKEGILVYMYLFVAADHEDMHQSINHKLSDPELWQTLNGKKGYGSDSVKRLAVSNPTCLHPQLCESSSAETITTMPPPLELPLLGQNMDVYVPAACHPGYFVLQPWQDLHKLVVLMGQMMLYYNQTVTTTTGQIKKGDIYAAKIGKNWYRAVVKGILSNGLISIYELDHGKHELMRSSFLRPLIEEFRQLPFQAIIAQLCQWSEATSLVFRNHVEKQALVAQIENIQDESDVPEELWERKLTVYLVDTKVDDKDLWIHTLMGDMCSEPSSPT</sequence>
<keyword evidence="2" id="KW-0963">Cytoplasm</keyword>
<dbReference type="SMART" id="SM00333">
    <property type="entry name" value="TUDOR"/>
    <property type="match status" value="3"/>
</dbReference>
<reference evidence="9" key="1">
    <citation type="submission" date="2025-08" db="UniProtKB">
        <authorList>
            <consortium name="Ensembl"/>
        </authorList>
    </citation>
    <scope>IDENTIFICATION</scope>
</reference>
<dbReference type="GO" id="GO:0030719">
    <property type="term" value="P:P granule organization"/>
    <property type="evidence" value="ECO:0007669"/>
    <property type="project" value="Ensembl"/>
</dbReference>
<dbReference type="Pfam" id="PF12872">
    <property type="entry name" value="OST-HTH"/>
    <property type="match status" value="1"/>
</dbReference>
<feature type="domain" description="HTH OST-type" evidence="8">
    <location>
        <begin position="406"/>
        <end position="476"/>
    </location>
</feature>
<dbReference type="InterPro" id="IPR050621">
    <property type="entry name" value="Tudor_domain_containing"/>
</dbReference>
<keyword evidence="10" id="KW-1185">Reference proteome</keyword>
<dbReference type="GO" id="GO:0043186">
    <property type="term" value="C:P granule"/>
    <property type="evidence" value="ECO:0007669"/>
    <property type="project" value="Ensembl"/>
</dbReference>
<evidence type="ECO:0000256" key="2">
    <source>
        <dbReference type="ARBA" id="ARBA00022490"/>
    </source>
</evidence>
<feature type="domain" description="HTH OST-type" evidence="8">
    <location>
        <begin position="10"/>
        <end position="84"/>
    </location>
</feature>
<keyword evidence="5" id="KW-0744">Spermatogenesis</keyword>
<reference evidence="9" key="2">
    <citation type="submission" date="2025-09" db="UniProtKB">
        <authorList>
            <consortium name="Ensembl"/>
        </authorList>
    </citation>
    <scope>IDENTIFICATION</scope>
</reference>
<evidence type="ECO:0000256" key="1">
    <source>
        <dbReference type="ARBA" id="ARBA00004496"/>
    </source>
</evidence>
<comment type="subcellular location">
    <subcellularLocation>
        <location evidence="1">Cytoplasm</location>
    </subcellularLocation>
</comment>
<evidence type="ECO:0000313" key="9">
    <source>
        <dbReference type="Ensembl" id="ENSHCOP00000028051.1"/>
    </source>
</evidence>
<feature type="domain" description="Tudor" evidence="7">
    <location>
        <begin position="567"/>
        <end position="627"/>
    </location>
</feature>
<proteinExistence type="predicted"/>
<protein>
    <submittedName>
        <fullName evidence="9">Tudor domain containing 7 a</fullName>
    </submittedName>
</protein>
<dbReference type="PANTHER" id="PTHR22948:SF14">
    <property type="entry name" value="TUDOR DOMAIN-CONTAINING PROTEIN 7"/>
    <property type="match status" value="1"/>
</dbReference>
<dbReference type="SUPFAM" id="SSF63748">
    <property type="entry name" value="Tudor/PWWP/MBT"/>
    <property type="match status" value="3"/>
</dbReference>
<accession>A0A3Q2Z7Z3</accession>
<dbReference type="InterPro" id="IPR025605">
    <property type="entry name" value="OST-HTH/LOTUS_dom"/>
</dbReference>
<dbReference type="Proteomes" id="UP000264820">
    <property type="component" value="Unplaced"/>
</dbReference>
<dbReference type="PROSITE" id="PS51644">
    <property type="entry name" value="HTH_OST"/>
    <property type="match status" value="3"/>
</dbReference>
<name>A0A3Q2Z7Z3_HIPCM</name>
<feature type="region of interest" description="Disordered" evidence="6">
    <location>
        <begin position="355"/>
        <end position="390"/>
    </location>
</feature>
<dbReference type="GeneTree" id="ENSGT00890000139482"/>
<keyword evidence="3" id="KW-0677">Repeat</keyword>
<feature type="domain" description="HTH OST-type" evidence="8">
    <location>
        <begin position="206"/>
        <end position="280"/>
    </location>
</feature>
<evidence type="ECO:0000259" key="7">
    <source>
        <dbReference type="PROSITE" id="PS50304"/>
    </source>
</evidence>
<dbReference type="AlphaFoldDB" id="A0A3Q2Z7Z3"/>
<dbReference type="Gene3D" id="3.30.420.610">
    <property type="entry name" value="LOTUS domain-like"/>
    <property type="match status" value="3"/>
</dbReference>
<dbReference type="Pfam" id="PF00567">
    <property type="entry name" value="TUDOR"/>
    <property type="match status" value="3"/>
</dbReference>
<organism evidence="9 10">
    <name type="scientific">Hippocampus comes</name>
    <name type="common">Tiger tail seahorse</name>
    <dbReference type="NCBI Taxonomy" id="109280"/>
    <lineage>
        <taxon>Eukaryota</taxon>
        <taxon>Metazoa</taxon>
        <taxon>Chordata</taxon>
        <taxon>Craniata</taxon>
        <taxon>Vertebrata</taxon>
        <taxon>Euteleostomi</taxon>
        <taxon>Actinopterygii</taxon>
        <taxon>Neopterygii</taxon>
        <taxon>Teleostei</taxon>
        <taxon>Neoteleostei</taxon>
        <taxon>Acanthomorphata</taxon>
        <taxon>Syngnathiaria</taxon>
        <taxon>Syngnathiformes</taxon>
        <taxon>Syngnathoidei</taxon>
        <taxon>Syngnathidae</taxon>
        <taxon>Hippocampus</taxon>
    </lineage>
</organism>
<dbReference type="Gene3D" id="2.30.30.140">
    <property type="match status" value="3"/>
</dbReference>
<dbReference type="InterPro" id="IPR035437">
    <property type="entry name" value="SNase_OB-fold_sf"/>
</dbReference>
<dbReference type="PROSITE" id="PS50304">
    <property type="entry name" value="TUDOR"/>
    <property type="match status" value="1"/>
</dbReference>
<evidence type="ECO:0000256" key="5">
    <source>
        <dbReference type="ARBA" id="ARBA00022871"/>
    </source>
</evidence>
<evidence type="ECO:0000256" key="4">
    <source>
        <dbReference type="ARBA" id="ARBA00022782"/>
    </source>
</evidence>